<dbReference type="AlphaFoldDB" id="A0A1D9FVN5"/>
<gene>
    <name evidence="2" type="ORF">BJP36_05405</name>
</gene>
<sequence>MTKEQYSKNWFNGQLFMITTFCLLPSLVIILGVISLFIENNNFRLTDSSTIIVNPIESLISWFKDTSEPKKSLSIVTSTSSEQLLDKASLLNKLMLPIITDYEETGLGIGIGIDNIKPGFEAIGFTFNQGESIHNKINLIGRNTGGTVLINILGNVNNITQASIATQIPYKYSHESQAALLLGLFIRVVSPEWENGRAWINYGLKEVSENQRNLLITEQKNYQIHLRVDREVDLVILTIKSRSKS</sequence>
<dbReference type="Proteomes" id="UP000176944">
    <property type="component" value="Chromosome"/>
</dbReference>
<keyword evidence="1" id="KW-0812">Transmembrane</keyword>
<name>A0A1D9FVN5_MOOP1</name>
<reference evidence="3" key="1">
    <citation type="submission" date="2016-10" db="EMBL/GenBank/DDBJ databases">
        <title>Comparative genomics uncovers the prolific and rare metabolic potential of the cyanobacterial genus Moorea.</title>
        <authorList>
            <person name="Leao T."/>
            <person name="Castelao G."/>
            <person name="Korobeynikov A."/>
            <person name="Monroe E.A."/>
            <person name="Podell S."/>
            <person name="Glukhov E."/>
            <person name="Allen E."/>
            <person name="Gerwick W.H."/>
            <person name="Gerwick L."/>
        </authorList>
    </citation>
    <scope>NUCLEOTIDE SEQUENCE [LARGE SCALE GENOMIC DNA]</scope>
    <source>
        <strain evidence="3">JHB</strain>
    </source>
</reference>
<protein>
    <submittedName>
        <fullName evidence="2">Uncharacterized protein</fullName>
    </submittedName>
</protein>
<evidence type="ECO:0000256" key="1">
    <source>
        <dbReference type="SAM" id="Phobius"/>
    </source>
</evidence>
<evidence type="ECO:0000313" key="3">
    <source>
        <dbReference type="Proteomes" id="UP000176944"/>
    </source>
</evidence>
<accession>A0A1D9FVN5</accession>
<keyword evidence="1" id="KW-0472">Membrane</keyword>
<organism evidence="2 3">
    <name type="scientific">Moorena producens (strain JHB)</name>
    <dbReference type="NCBI Taxonomy" id="1454205"/>
    <lineage>
        <taxon>Bacteria</taxon>
        <taxon>Bacillati</taxon>
        <taxon>Cyanobacteriota</taxon>
        <taxon>Cyanophyceae</taxon>
        <taxon>Coleofasciculales</taxon>
        <taxon>Coleofasciculaceae</taxon>
        <taxon>Moorena</taxon>
    </lineage>
</organism>
<evidence type="ECO:0000313" key="2">
    <source>
        <dbReference type="EMBL" id="AOY79439.1"/>
    </source>
</evidence>
<feature type="transmembrane region" description="Helical" evidence="1">
    <location>
        <begin position="15"/>
        <end position="38"/>
    </location>
</feature>
<dbReference type="EMBL" id="CP017708">
    <property type="protein sequence ID" value="AOY79439.1"/>
    <property type="molecule type" value="Genomic_DNA"/>
</dbReference>
<keyword evidence="1" id="KW-1133">Transmembrane helix</keyword>
<proteinExistence type="predicted"/>